<organism evidence="2 3">
    <name type="scientific">Candidatus Liptonbacteria bacterium CG11_big_fil_rev_8_21_14_0_20_35_14</name>
    <dbReference type="NCBI Taxonomy" id="1974634"/>
    <lineage>
        <taxon>Bacteria</taxon>
        <taxon>Candidatus Liptoniibacteriota</taxon>
    </lineage>
</organism>
<keyword evidence="1" id="KW-0472">Membrane</keyword>
<keyword evidence="1" id="KW-0812">Transmembrane</keyword>
<sequence>MEQKLGLILKEIPWSLVTRGLIIALGWLYLPWGLFLVVFLFFIYKTKGDPVLSYNNTIWAILIISFFFGFLPESFNYFLALLLAVVSGFLIGLKELFFVRKLYVYRIINTLLMMVVLLAFFFLVFFSRFTIYAYIFLIWSLYLLFSDLARVSTGVSLKSLWGGVAVFIMIQIIYIISFLPIEFVNKAAIALLSGVVIQEILVTQERGKKANATFYLTMGSVFIILFLLILKLSTWSVV</sequence>
<feature type="transmembrane region" description="Helical" evidence="1">
    <location>
        <begin position="20"/>
        <end position="44"/>
    </location>
</feature>
<dbReference type="Proteomes" id="UP000229893">
    <property type="component" value="Unassembled WGS sequence"/>
</dbReference>
<gene>
    <name evidence="2" type="ORF">COV57_01615</name>
</gene>
<feature type="transmembrane region" description="Helical" evidence="1">
    <location>
        <begin position="214"/>
        <end position="233"/>
    </location>
</feature>
<reference evidence="2 3" key="1">
    <citation type="submission" date="2017-09" db="EMBL/GenBank/DDBJ databases">
        <title>Depth-based differentiation of microbial function through sediment-hosted aquifers and enrichment of novel symbionts in the deep terrestrial subsurface.</title>
        <authorList>
            <person name="Probst A.J."/>
            <person name="Ladd B."/>
            <person name="Jarett J.K."/>
            <person name="Geller-Mcgrath D.E."/>
            <person name="Sieber C.M."/>
            <person name="Emerson J.B."/>
            <person name="Anantharaman K."/>
            <person name="Thomas B.C."/>
            <person name="Malmstrom R."/>
            <person name="Stieglmeier M."/>
            <person name="Klingl A."/>
            <person name="Woyke T."/>
            <person name="Ryan C.M."/>
            <person name="Banfield J.F."/>
        </authorList>
    </citation>
    <scope>NUCLEOTIDE SEQUENCE [LARGE SCALE GENOMIC DNA]</scope>
    <source>
        <strain evidence="2">CG11_big_fil_rev_8_21_14_0_20_35_14</strain>
    </source>
</reference>
<dbReference type="EMBL" id="PCWO01000024">
    <property type="protein sequence ID" value="PIR04966.1"/>
    <property type="molecule type" value="Genomic_DNA"/>
</dbReference>
<accession>A0A2H0NA41</accession>
<feature type="transmembrane region" description="Helical" evidence="1">
    <location>
        <begin position="104"/>
        <end position="125"/>
    </location>
</feature>
<comment type="caution">
    <text evidence="2">The sequence shown here is derived from an EMBL/GenBank/DDBJ whole genome shotgun (WGS) entry which is preliminary data.</text>
</comment>
<evidence type="ECO:0000313" key="3">
    <source>
        <dbReference type="Proteomes" id="UP000229893"/>
    </source>
</evidence>
<dbReference type="AlphaFoldDB" id="A0A2H0NA41"/>
<protein>
    <submittedName>
        <fullName evidence="2">Uncharacterized protein</fullName>
    </submittedName>
</protein>
<evidence type="ECO:0000256" key="1">
    <source>
        <dbReference type="SAM" id="Phobius"/>
    </source>
</evidence>
<feature type="transmembrane region" description="Helical" evidence="1">
    <location>
        <begin position="51"/>
        <end position="71"/>
    </location>
</feature>
<feature type="transmembrane region" description="Helical" evidence="1">
    <location>
        <begin position="160"/>
        <end position="177"/>
    </location>
</feature>
<feature type="transmembrane region" description="Helical" evidence="1">
    <location>
        <begin position="77"/>
        <end position="97"/>
    </location>
</feature>
<name>A0A2H0NA41_9BACT</name>
<feature type="transmembrane region" description="Helical" evidence="1">
    <location>
        <begin position="131"/>
        <end position="148"/>
    </location>
</feature>
<proteinExistence type="predicted"/>
<evidence type="ECO:0000313" key="2">
    <source>
        <dbReference type="EMBL" id="PIR04966.1"/>
    </source>
</evidence>
<keyword evidence="1" id="KW-1133">Transmembrane helix</keyword>